<dbReference type="SMART" id="SM00342">
    <property type="entry name" value="HTH_ARAC"/>
    <property type="match status" value="1"/>
</dbReference>
<name>A0A917E3I3_9BACL</name>
<keyword evidence="4" id="KW-0812">Transmembrane</keyword>
<feature type="transmembrane region" description="Helical" evidence="4">
    <location>
        <begin position="293"/>
        <end position="314"/>
    </location>
</feature>
<feature type="transmembrane region" description="Helical" evidence="4">
    <location>
        <begin position="12"/>
        <end position="39"/>
    </location>
</feature>
<dbReference type="PANTHER" id="PTHR43280:SF2">
    <property type="entry name" value="HTH-TYPE TRANSCRIPTIONAL REGULATOR EXSA"/>
    <property type="match status" value="1"/>
</dbReference>
<dbReference type="GO" id="GO:0003700">
    <property type="term" value="F:DNA-binding transcription factor activity"/>
    <property type="evidence" value="ECO:0007669"/>
    <property type="project" value="InterPro"/>
</dbReference>
<dbReference type="AlphaFoldDB" id="A0A917E3I3"/>
<sequence>MLHTGKRNASVFYKYFLTNLTIFLIPFVILGLLTFTMAVKQLKKELEQNFESRFTLISGDIDKNIMVMRQLAINIAYDTQFYPYQLKDVFNEQNAIRQLQKYLNYTFISSDIVLYYKDESALYSAKGKFSYQSYFLYEQKIANGDQLLKRINQAEEPFLFRVKPTVSQSAEQAVYVYPVAIGGVKRQAAAIVFWLSSDMLEGRIRNVSGKLDGNFYILDQDNRAILSAYKDTSTALDGILSKLDLSRLPSKGRTELGGRKYNALMVQSEGSDSHFLTLFSASDLLINAENLQLLFNGILFSLFVLGIFAAGYFARRHYKPIKKLHHSAGELLLGMDHPVEASNEWDRIDRALTVTTNNNDQLKAKVSELNFHIIQNILLLLIRGNMNEVTEEQLGSLGLHFRGKNYCVITMMSRTKGNFPSTVKHLTSYESLHLLDLTHEGYMVFILNARTHLDDEARKVAERLLENLGDGKNQVAIGIGNMYRHVTGINYSYIESMAALDFNHQTEGSSICFFHHIPTKFSNYFWHPSETLLRLTQAVKQGDRGLAIELLQRLNAEMEEKKLTGLNEKLISFDIINTLLKTVNDMKLKISIKDFGAFGATENRAELFAKVERFIETVCEWIAEQRQLKSEQFVRDLLQYVHDNFADYELSLEKMSGEFCLSIYAISKLFKEEIGIGFKDYVINLRMDKAKEMLQKSNESIGAITRHVGYANDSHFIKTFKKIVGVTPSLYREKLTK</sequence>
<keyword evidence="7" id="KW-1185">Reference proteome</keyword>
<dbReference type="GO" id="GO:0043565">
    <property type="term" value="F:sequence-specific DNA binding"/>
    <property type="evidence" value="ECO:0007669"/>
    <property type="project" value="InterPro"/>
</dbReference>
<dbReference type="InterPro" id="IPR020449">
    <property type="entry name" value="Tscrpt_reg_AraC-type_HTH"/>
</dbReference>
<dbReference type="Pfam" id="PF12833">
    <property type="entry name" value="HTH_18"/>
    <property type="match status" value="1"/>
</dbReference>
<dbReference type="Proteomes" id="UP000612456">
    <property type="component" value="Unassembled WGS sequence"/>
</dbReference>
<dbReference type="RefSeq" id="WP_189000610.1">
    <property type="nucleotide sequence ID" value="NZ_BMHP01000016.1"/>
</dbReference>
<dbReference type="InterPro" id="IPR018060">
    <property type="entry name" value="HTH_AraC"/>
</dbReference>
<comment type="caution">
    <text evidence="6">The sequence shown here is derived from an EMBL/GenBank/DDBJ whole genome shotgun (WGS) entry which is preliminary data.</text>
</comment>
<dbReference type="PANTHER" id="PTHR43280">
    <property type="entry name" value="ARAC-FAMILY TRANSCRIPTIONAL REGULATOR"/>
    <property type="match status" value="1"/>
</dbReference>
<dbReference type="PRINTS" id="PR00032">
    <property type="entry name" value="HTHARAC"/>
</dbReference>
<dbReference type="EMBL" id="BMHP01000016">
    <property type="protein sequence ID" value="GGE01445.1"/>
    <property type="molecule type" value="Genomic_DNA"/>
</dbReference>
<organism evidence="6 7">
    <name type="scientific">Paenibacillus nasutitermitis</name>
    <dbReference type="NCBI Taxonomy" id="1652958"/>
    <lineage>
        <taxon>Bacteria</taxon>
        <taxon>Bacillati</taxon>
        <taxon>Bacillota</taxon>
        <taxon>Bacilli</taxon>
        <taxon>Bacillales</taxon>
        <taxon>Paenibacillaceae</taxon>
        <taxon>Paenibacillus</taxon>
    </lineage>
</organism>
<evidence type="ECO:0000256" key="2">
    <source>
        <dbReference type="ARBA" id="ARBA00023125"/>
    </source>
</evidence>
<evidence type="ECO:0000256" key="4">
    <source>
        <dbReference type="SAM" id="Phobius"/>
    </source>
</evidence>
<reference evidence="6" key="2">
    <citation type="submission" date="2020-09" db="EMBL/GenBank/DDBJ databases">
        <authorList>
            <person name="Sun Q."/>
            <person name="Zhou Y."/>
        </authorList>
    </citation>
    <scope>NUCLEOTIDE SEQUENCE</scope>
    <source>
        <strain evidence="6">CGMCC 1.15178</strain>
    </source>
</reference>
<dbReference type="Pfam" id="PF17853">
    <property type="entry name" value="GGDEF_2"/>
    <property type="match status" value="1"/>
</dbReference>
<protein>
    <recommendedName>
        <fullName evidence="5">HTH araC/xylS-type domain-containing protein</fullName>
    </recommendedName>
</protein>
<feature type="domain" description="HTH araC/xylS-type" evidence="5">
    <location>
        <begin position="635"/>
        <end position="734"/>
    </location>
</feature>
<evidence type="ECO:0000313" key="7">
    <source>
        <dbReference type="Proteomes" id="UP000612456"/>
    </source>
</evidence>
<keyword evidence="1" id="KW-0805">Transcription regulation</keyword>
<evidence type="ECO:0000259" key="5">
    <source>
        <dbReference type="PROSITE" id="PS01124"/>
    </source>
</evidence>
<keyword evidence="4" id="KW-0472">Membrane</keyword>
<keyword evidence="3" id="KW-0804">Transcription</keyword>
<dbReference type="PROSITE" id="PS01124">
    <property type="entry name" value="HTH_ARAC_FAMILY_2"/>
    <property type="match status" value="1"/>
</dbReference>
<proteinExistence type="predicted"/>
<dbReference type="PROSITE" id="PS00041">
    <property type="entry name" value="HTH_ARAC_FAMILY_1"/>
    <property type="match status" value="1"/>
</dbReference>
<keyword evidence="4" id="KW-1133">Transmembrane helix</keyword>
<dbReference type="InterPro" id="IPR018062">
    <property type="entry name" value="HTH_AraC-typ_CS"/>
</dbReference>
<reference evidence="6" key="1">
    <citation type="journal article" date="2014" name="Int. J. Syst. Evol. Microbiol.">
        <title>Complete genome sequence of Corynebacterium casei LMG S-19264T (=DSM 44701T), isolated from a smear-ripened cheese.</title>
        <authorList>
            <consortium name="US DOE Joint Genome Institute (JGI-PGF)"/>
            <person name="Walter F."/>
            <person name="Albersmeier A."/>
            <person name="Kalinowski J."/>
            <person name="Ruckert C."/>
        </authorList>
    </citation>
    <scope>NUCLEOTIDE SEQUENCE</scope>
    <source>
        <strain evidence="6">CGMCC 1.15178</strain>
    </source>
</reference>
<evidence type="ECO:0000256" key="1">
    <source>
        <dbReference type="ARBA" id="ARBA00023015"/>
    </source>
</evidence>
<accession>A0A917E3I3</accession>
<gene>
    <name evidence="6" type="ORF">GCM10010911_70400</name>
</gene>
<dbReference type="Gene3D" id="1.10.10.60">
    <property type="entry name" value="Homeodomain-like"/>
    <property type="match status" value="2"/>
</dbReference>
<dbReference type="InterPro" id="IPR041522">
    <property type="entry name" value="CdaR_GGDEF"/>
</dbReference>
<evidence type="ECO:0000313" key="6">
    <source>
        <dbReference type="EMBL" id="GGE01445.1"/>
    </source>
</evidence>
<keyword evidence="2" id="KW-0238">DNA-binding</keyword>
<evidence type="ECO:0000256" key="3">
    <source>
        <dbReference type="ARBA" id="ARBA00023163"/>
    </source>
</evidence>
<dbReference type="InterPro" id="IPR009057">
    <property type="entry name" value="Homeodomain-like_sf"/>
</dbReference>
<dbReference type="SUPFAM" id="SSF46689">
    <property type="entry name" value="Homeodomain-like"/>
    <property type="match status" value="1"/>
</dbReference>